<dbReference type="EMBL" id="BSOW01000059">
    <property type="protein sequence ID" value="GLR91976.1"/>
    <property type="molecule type" value="Genomic_DNA"/>
</dbReference>
<gene>
    <name evidence="1" type="ORF">GCM10007857_86940</name>
</gene>
<evidence type="ECO:0000313" key="2">
    <source>
        <dbReference type="Proteomes" id="UP001156905"/>
    </source>
</evidence>
<accession>A0ABQ6BDP7</accession>
<reference evidence="2" key="1">
    <citation type="journal article" date="2019" name="Int. J. Syst. Evol. Microbiol.">
        <title>The Global Catalogue of Microorganisms (GCM) 10K type strain sequencing project: providing services to taxonomists for standard genome sequencing and annotation.</title>
        <authorList>
            <consortium name="The Broad Institute Genomics Platform"/>
            <consortium name="The Broad Institute Genome Sequencing Center for Infectious Disease"/>
            <person name="Wu L."/>
            <person name="Ma J."/>
        </authorList>
    </citation>
    <scope>NUCLEOTIDE SEQUENCE [LARGE SCALE GENOMIC DNA]</scope>
    <source>
        <strain evidence="2">NBRC 102520</strain>
    </source>
</reference>
<dbReference type="Proteomes" id="UP001156905">
    <property type="component" value="Unassembled WGS sequence"/>
</dbReference>
<protein>
    <submittedName>
        <fullName evidence="1">Uncharacterized protein</fullName>
    </submittedName>
</protein>
<proteinExistence type="predicted"/>
<comment type="caution">
    <text evidence="1">The sequence shown here is derived from an EMBL/GenBank/DDBJ whole genome shotgun (WGS) entry which is preliminary data.</text>
</comment>
<organism evidence="1 2">
    <name type="scientific">Bradyrhizobium iriomotense</name>
    <dbReference type="NCBI Taxonomy" id="441950"/>
    <lineage>
        <taxon>Bacteria</taxon>
        <taxon>Pseudomonadati</taxon>
        <taxon>Pseudomonadota</taxon>
        <taxon>Alphaproteobacteria</taxon>
        <taxon>Hyphomicrobiales</taxon>
        <taxon>Nitrobacteraceae</taxon>
        <taxon>Bradyrhizobium</taxon>
    </lineage>
</organism>
<name>A0ABQ6BDP7_9BRAD</name>
<sequence>MLTFDLSVRTRDAATPGMCLSERRIVGADLTLRFPRSGLSQWREVAEAMDRLTAQLRGPKG</sequence>
<evidence type="ECO:0000313" key="1">
    <source>
        <dbReference type="EMBL" id="GLR91976.1"/>
    </source>
</evidence>
<dbReference type="RefSeq" id="WP_284275820.1">
    <property type="nucleotide sequence ID" value="NZ_BSOW01000059.1"/>
</dbReference>
<keyword evidence="2" id="KW-1185">Reference proteome</keyword>